<gene>
    <name evidence="2" type="ORF">DC28_12240</name>
</gene>
<reference evidence="2 3" key="1">
    <citation type="submission" date="2014-05" db="EMBL/GenBank/DDBJ databases">
        <title>De novo Genome Sequence of Spirocheata sp.</title>
        <authorList>
            <person name="Shivani Y."/>
            <person name="Subhash Y."/>
            <person name="Tushar L."/>
            <person name="Sasikala C."/>
            <person name="Ramana C.V."/>
        </authorList>
    </citation>
    <scope>NUCLEOTIDE SEQUENCE [LARGE SCALE GENOMIC DNA]</scope>
    <source>
        <strain evidence="2 3">JC230</strain>
    </source>
</reference>
<sequence length="290" mass="31419">MQPLRGLSKLAKYNKVGLVSLKNTLMYPGEFFGPGITFAIFVFVFSQLYGAAVPPGESLAGYTRYSLVWYFLAAELAVFGFGRMFFTQAQEVKSGQIAYALGRPYSYLGYQAAQLLVPAMVQVLYLAVLGVVIALGITGLQFGTPGLVAVSDCCSPMHPGLVWLAKGGFTAAALVLSGFVAFFSQTALGLTAFWLEENRAFYWIYQKLALILGTLVPLEFLPQWLSQAAWWTPFPAMAYVPGWALGVYQPGMEERMLGLLAAQAGWVVVSGLICLGLFRAGSRRVALNGG</sequence>
<dbReference type="Proteomes" id="UP000029692">
    <property type="component" value="Unassembled WGS sequence"/>
</dbReference>
<evidence type="ECO:0000256" key="1">
    <source>
        <dbReference type="SAM" id="Phobius"/>
    </source>
</evidence>
<dbReference type="OrthoDB" id="9783401at2"/>
<proteinExistence type="predicted"/>
<feature type="transmembrane region" description="Helical" evidence="1">
    <location>
        <begin position="107"/>
        <end position="137"/>
    </location>
</feature>
<dbReference type="eggNOG" id="COG4587">
    <property type="taxonomic scope" value="Bacteria"/>
</dbReference>
<evidence type="ECO:0000313" key="2">
    <source>
        <dbReference type="EMBL" id="KGE71219.1"/>
    </source>
</evidence>
<evidence type="ECO:0008006" key="4">
    <source>
        <dbReference type="Google" id="ProtNLM"/>
    </source>
</evidence>
<feature type="transmembrane region" description="Helical" evidence="1">
    <location>
        <begin position="31"/>
        <end position="52"/>
    </location>
</feature>
<feature type="transmembrane region" description="Helical" evidence="1">
    <location>
        <begin position="256"/>
        <end position="278"/>
    </location>
</feature>
<organism evidence="2 3">
    <name type="scientific">Spirochaeta lutea</name>
    <dbReference type="NCBI Taxonomy" id="1480694"/>
    <lineage>
        <taxon>Bacteria</taxon>
        <taxon>Pseudomonadati</taxon>
        <taxon>Spirochaetota</taxon>
        <taxon>Spirochaetia</taxon>
        <taxon>Spirochaetales</taxon>
        <taxon>Spirochaetaceae</taxon>
        <taxon>Spirochaeta</taxon>
    </lineage>
</organism>
<feature type="transmembrane region" description="Helical" evidence="1">
    <location>
        <begin position="207"/>
        <end position="225"/>
    </location>
</feature>
<dbReference type="AlphaFoldDB" id="A0A098QTZ9"/>
<keyword evidence="1" id="KW-0812">Transmembrane</keyword>
<dbReference type="EMBL" id="JNUP01000067">
    <property type="protein sequence ID" value="KGE71219.1"/>
    <property type="molecule type" value="Genomic_DNA"/>
</dbReference>
<keyword evidence="3" id="KW-1185">Reference proteome</keyword>
<keyword evidence="1" id="KW-0472">Membrane</keyword>
<dbReference type="PANTHER" id="PTHR36832:SF1">
    <property type="entry name" value="SLR1174 PROTEIN"/>
    <property type="match status" value="1"/>
</dbReference>
<dbReference type="STRING" id="1480694.DC28_12240"/>
<name>A0A098QTZ9_9SPIO</name>
<protein>
    <recommendedName>
        <fullName evidence="4">ABC transporter permease</fullName>
    </recommendedName>
</protein>
<dbReference type="PANTHER" id="PTHR36832">
    <property type="entry name" value="SLR1174 PROTEIN-RELATED"/>
    <property type="match status" value="1"/>
</dbReference>
<dbReference type="RefSeq" id="WP_037548916.1">
    <property type="nucleotide sequence ID" value="NZ_JNUP01000067.1"/>
</dbReference>
<evidence type="ECO:0000313" key="3">
    <source>
        <dbReference type="Proteomes" id="UP000029692"/>
    </source>
</evidence>
<comment type="caution">
    <text evidence="2">The sequence shown here is derived from an EMBL/GenBank/DDBJ whole genome shotgun (WGS) entry which is preliminary data.</text>
</comment>
<feature type="transmembrane region" description="Helical" evidence="1">
    <location>
        <begin position="67"/>
        <end position="86"/>
    </location>
</feature>
<keyword evidence="1" id="KW-1133">Transmembrane helix</keyword>
<accession>A0A098QTZ9</accession>
<feature type="transmembrane region" description="Helical" evidence="1">
    <location>
        <begin position="169"/>
        <end position="195"/>
    </location>
</feature>